<feature type="region of interest" description="Disordered" evidence="1">
    <location>
        <begin position="45"/>
        <end position="115"/>
    </location>
</feature>
<proteinExistence type="predicted"/>
<protein>
    <submittedName>
        <fullName evidence="2">Uncharacterized protein</fullName>
    </submittedName>
</protein>
<organism evidence="2 3">
    <name type="scientific">Chiloscyllium punctatum</name>
    <name type="common">Brownbanded bambooshark</name>
    <name type="synonym">Hemiscyllium punctatum</name>
    <dbReference type="NCBI Taxonomy" id="137246"/>
    <lineage>
        <taxon>Eukaryota</taxon>
        <taxon>Metazoa</taxon>
        <taxon>Chordata</taxon>
        <taxon>Craniata</taxon>
        <taxon>Vertebrata</taxon>
        <taxon>Chondrichthyes</taxon>
        <taxon>Elasmobranchii</taxon>
        <taxon>Galeomorphii</taxon>
        <taxon>Galeoidea</taxon>
        <taxon>Orectolobiformes</taxon>
        <taxon>Hemiscylliidae</taxon>
        <taxon>Chiloscyllium</taxon>
    </lineage>
</organism>
<dbReference type="EMBL" id="BEZZ01041554">
    <property type="protein sequence ID" value="GCC40694.1"/>
    <property type="molecule type" value="Genomic_DNA"/>
</dbReference>
<sequence>PEGSSVPGGKSLTDLSERKPSDDGLGALCPGDAAHQAKLAAVKCRGKGAAHPAQPKASHACSRSGTHQDTGGRRAARPTRQGLASARVFHELASGSDEKLLSHQTGRRLPGGEDD</sequence>
<reference evidence="2 3" key="1">
    <citation type="journal article" date="2018" name="Nat. Ecol. Evol.">
        <title>Shark genomes provide insights into elasmobranch evolution and the origin of vertebrates.</title>
        <authorList>
            <person name="Hara Y"/>
            <person name="Yamaguchi K"/>
            <person name="Onimaru K"/>
            <person name="Kadota M"/>
            <person name="Koyanagi M"/>
            <person name="Keeley SD"/>
            <person name="Tatsumi K"/>
            <person name="Tanaka K"/>
            <person name="Motone F"/>
            <person name="Kageyama Y"/>
            <person name="Nozu R"/>
            <person name="Adachi N"/>
            <person name="Nishimura O"/>
            <person name="Nakagawa R"/>
            <person name="Tanegashima C"/>
            <person name="Kiyatake I"/>
            <person name="Matsumoto R"/>
            <person name="Murakumo K"/>
            <person name="Nishida K"/>
            <person name="Terakita A"/>
            <person name="Kuratani S"/>
            <person name="Sato K"/>
            <person name="Hyodo S Kuraku.S."/>
        </authorList>
    </citation>
    <scope>NUCLEOTIDE SEQUENCE [LARGE SCALE GENOMIC DNA]</scope>
</reference>
<evidence type="ECO:0000313" key="2">
    <source>
        <dbReference type="EMBL" id="GCC40694.1"/>
    </source>
</evidence>
<feature type="region of interest" description="Disordered" evidence="1">
    <location>
        <begin position="1"/>
        <end position="30"/>
    </location>
</feature>
<gene>
    <name evidence="2" type="ORF">chiPu_0024551</name>
</gene>
<name>A0A401TDJ5_CHIPU</name>
<evidence type="ECO:0000313" key="3">
    <source>
        <dbReference type="Proteomes" id="UP000287033"/>
    </source>
</evidence>
<comment type="caution">
    <text evidence="2">The sequence shown here is derived from an EMBL/GenBank/DDBJ whole genome shotgun (WGS) entry which is preliminary data.</text>
</comment>
<accession>A0A401TDJ5</accession>
<feature type="non-terminal residue" evidence="2">
    <location>
        <position position="1"/>
    </location>
</feature>
<evidence type="ECO:0000256" key="1">
    <source>
        <dbReference type="SAM" id="MobiDB-lite"/>
    </source>
</evidence>
<keyword evidence="3" id="KW-1185">Reference proteome</keyword>
<dbReference type="AlphaFoldDB" id="A0A401TDJ5"/>
<dbReference type="Proteomes" id="UP000287033">
    <property type="component" value="Unassembled WGS sequence"/>
</dbReference>